<feature type="domain" description="Cupin fold metalloprotein WbuC cupin" evidence="1">
    <location>
        <begin position="5"/>
        <end position="88"/>
    </location>
</feature>
<gene>
    <name evidence="2" type="ORF">INR99_05940</name>
</gene>
<dbReference type="InterPro" id="IPR046058">
    <property type="entry name" value="WbuC_cupin"/>
</dbReference>
<evidence type="ECO:0000313" key="2">
    <source>
        <dbReference type="EMBL" id="MBE9608885.1"/>
    </source>
</evidence>
<organism evidence="2 3">
    <name type="scientific">Chitinilyticum piscinae</name>
    <dbReference type="NCBI Taxonomy" id="2866724"/>
    <lineage>
        <taxon>Bacteria</taxon>
        <taxon>Pseudomonadati</taxon>
        <taxon>Pseudomonadota</taxon>
        <taxon>Betaproteobacteria</taxon>
        <taxon>Neisseriales</taxon>
        <taxon>Chitinibacteraceae</taxon>
        <taxon>Chitinilyticum</taxon>
    </lineage>
</organism>
<dbReference type="InterPro" id="IPR011051">
    <property type="entry name" value="RmlC_Cupin_sf"/>
</dbReference>
<dbReference type="Gene3D" id="2.60.120.10">
    <property type="entry name" value="Jelly Rolls"/>
    <property type="match status" value="1"/>
</dbReference>
<accession>A0A8J7FYW3</accession>
<dbReference type="Proteomes" id="UP000604481">
    <property type="component" value="Unassembled WGS sequence"/>
</dbReference>
<keyword evidence="3" id="KW-1185">Reference proteome</keyword>
<proteinExistence type="predicted"/>
<dbReference type="SUPFAM" id="SSF51182">
    <property type="entry name" value="RmlC-like cupins"/>
    <property type="match status" value="1"/>
</dbReference>
<comment type="caution">
    <text evidence="2">The sequence shown here is derived from an EMBL/GenBank/DDBJ whole genome shotgun (WGS) entry which is preliminary data.</text>
</comment>
<reference evidence="2 3" key="1">
    <citation type="submission" date="2020-10" db="EMBL/GenBank/DDBJ databases">
        <title>The genome sequence of Chitinilyticum litopenaei 4Y14.</title>
        <authorList>
            <person name="Liu Y."/>
        </authorList>
    </citation>
    <scope>NUCLEOTIDE SEQUENCE [LARGE SCALE GENOMIC DNA]</scope>
    <source>
        <strain evidence="2 3">4Y14</strain>
    </source>
</reference>
<evidence type="ECO:0000313" key="3">
    <source>
        <dbReference type="Proteomes" id="UP000604481"/>
    </source>
</evidence>
<dbReference type="RefSeq" id="WP_194115426.1">
    <property type="nucleotide sequence ID" value="NZ_JADFUA010000003.1"/>
</dbReference>
<dbReference type="AlphaFoldDB" id="A0A8J7FYW3"/>
<dbReference type="CDD" id="cd07005">
    <property type="entry name" value="cupin_WbuC-like"/>
    <property type="match status" value="1"/>
</dbReference>
<protein>
    <submittedName>
        <fullName evidence="2">WbuC family cupin fold metalloprotein</fullName>
    </submittedName>
</protein>
<dbReference type="InterPro" id="IPR014710">
    <property type="entry name" value="RmlC-like_jellyroll"/>
</dbReference>
<dbReference type="NCBIfam" id="TIGR04366">
    <property type="entry name" value="cupin_WbuC"/>
    <property type="match status" value="1"/>
</dbReference>
<dbReference type="EMBL" id="JADFUA010000003">
    <property type="protein sequence ID" value="MBE9608885.1"/>
    <property type="molecule type" value="Genomic_DNA"/>
</dbReference>
<dbReference type="InterPro" id="IPR027565">
    <property type="entry name" value="Cupin_WbuC"/>
</dbReference>
<evidence type="ECO:0000259" key="1">
    <source>
        <dbReference type="Pfam" id="PF19480"/>
    </source>
</evidence>
<sequence length="156" mass="16753">MTTLFDASLFADLCARAAAAPRLRVHHNLHTQNEDPCHRLLVAIAPGSYVPPHRHLDEKKGELLVVLQGELGVLLFADDGSVQQALTLRAGTAACGIDITPGNWHAVVALQPQTVFLECKAGPYVPLLAEERAVWAPGEGEQGVASYLDGLVRQFA</sequence>
<dbReference type="Pfam" id="PF19480">
    <property type="entry name" value="DUF6016"/>
    <property type="match status" value="1"/>
</dbReference>
<name>A0A8J7FYW3_9NEIS</name>